<dbReference type="OrthoDB" id="1366063at2"/>
<protein>
    <submittedName>
        <fullName evidence="2">Uncharacterized protein</fullName>
    </submittedName>
</protein>
<dbReference type="EMBL" id="MLFK01000001">
    <property type="protein sequence ID" value="OIV44030.1"/>
    <property type="molecule type" value="Genomic_DNA"/>
</dbReference>
<comment type="caution">
    <text evidence="2">The sequence shown here is derived from an EMBL/GenBank/DDBJ whole genome shotgun (WGS) entry which is preliminary data.</text>
</comment>
<accession>A0A1J7BZI1</accession>
<sequence length="70" mass="7976">MIKLNYKIQFALLVICLFFIGLGIYETADEGLKSGKELFWQISAFVPFIFSAIIFGSNLYSSQMKKSRAK</sequence>
<keyword evidence="1" id="KW-0812">Transmembrane</keyword>
<feature type="transmembrane region" description="Helical" evidence="1">
    <location>
        <begin position="39"/>
        <end position="60"/>
    </location>
</feature>
<keyword evidence="1" id="KW-1133">Transmembrane helix</keyword>
<evidence type="ECO:0000256" key="1">
    <source>
        <dbReference type="SAM" id="Phobius"/>
    </source>
</evidence>
<keyword evidence="3" id="KW-1185">Reference proteome</keyword>
<dbReference type="Proteomes" id="UP000182826">
    <property type="component" value="Unassembled WGS sequence"/>
</dbReference>
<dbReference type="RefSeq" id="WP_071635027.1">
    <property type="nucleotide sequence ID" value="NZ_MLFK01000001.1"/>
</dbReference>
<keyword evidence="1" id="KW-0472">Membrane</keyword>
<proteinExistence type="predicted"/>
<organism evidence="2 3">
    <name type="scientific">Flavobacterium johnsoniae</name>
    <name type="common">Cytophaga johnsonae</name>
    <dbReference type="NCBI Taxonomy" id="986"/>
    <lineage>
        <taxon>Bacteria</taxon>
        <taxon>Pseudomonadati</taxon>
        <taxon>Bacteroidota</taxon>
        <taxon>Flavobacteriia</taxon>
        <taxon>Flavobacteriales</taxon>
        <taxon>Flavobacteriaceae</taxon>
        <taxon>Flavobacterium</taxon>
    </lineage>
</organism>
<dbReference type="AlphaFoldDB" id="A0A1J7BZI1"/>
<name>A0A1J7BZI1_FLAJO</name>
<evidence type="ECO:0000313" key="2">
    <source>
        <dbReference type="EMBL" id="OIV44030.1"/>
    </source>
</evidence>
<gene>
    <name evidence="2" type="ORF">BKM63_02200</name>
</gene>
<evidence type="ECO:0000313" key="3">
    <source>
        <dbReference type="Proteomes" id="UP000182826"/>
    </source>
</evidence>
<reference evidence="2 3" key="1">
    <citation type="submission" date="2016-10" db="EMBL/GenBank/DDBJ databases">
        <title>Draft Genome Sequence of Rhizobacteria Flavobacterium johnsoniae CI04.</title>
        <authorList>
            <person name="Bravo J.I."/>
            <person name="Lozano G.L."/>
            <person name="Handelsman J."/>
        </authorList>
    </citation>
    <scope>NUCLEOTIDE SEQUENCE [LARGE SCALE GENOMIC DNA]</scope>
    <source>
        <strain evidence="2 3">CI04</strain>
    </source>
</reference>